<feature type="domain" description="Glycosyltransferase 2-like" evidence="6">
    <location>
        <begin position="6"/>
        <end position="105"/>
    </location>
</feature>
<evidence type="ECO:0000259" key="6">
    <source>
        <dbReference type="Pfam" id="PF00535"/>
    </source>
</evidence>
<dbReference type="Proteomes" id="UP000186308">
    <property type="component" value="Unassembled WGS sequence"/>
</dbReference>
<comment type="caution">
    <text evidence="7">The sequence shown here is derived from an EMBL/GenBank/DDBJ whole genome shotgun (WGS) entry which is preliminary data.</text>
</comment>
<comment type="subcellular location">
    <subcellularLocation>
        <location evidence="1">Cell membrane</location>
    </subcellularLocation>
</comment>
<dbReference type="AlphaFoldDB" id="A0A8G2FFB9"/>
<dbReference type="PANTHER" id="PTHR43646">
    <property type="entry name" value="GLYCOSYLTRANSFERASE"/>
    <property type="match status" value="1"/>
</dbReference>
<keyword evidence="3" id="KW-0328">Glycosyltransferase</keyword>
<reference evidence="7 8" key="1">
    <citation type="submission" date="2017-01" db="EMBL/GenBank/DDBJ databases">
        <authorList>
            <person name="Varghese N."/>
            <person name="Submissions S."/>
        </authorList>
    </citation>
    <scope>NUCLEOTIDE SEQUENCE [LARGE SCALE GENOMIC DNA]</scope>
    <source>
        <strain evidence="7 8">ATCC 35905</strain>
    </source>
</reference>
<evidence type="ECO:0000313" key="7">
    <source>
        <dbReference type="EMBL" id="SIQ19105.1"/>
    </source>
</evidence>
<evidence type="ECO:0000256" key="1">
    <source>
        <dbReference type="ARBA" id="ARBA00004236"/>
    </source>
</evidence>
<protein>
    <submittedName>
        <fullName evidence="7">Glycosyl transferase family 2</fullName>
    </submittedName>
</protein>
<proteinExistence type="predicted"/>
<keyword evidence="2" id="KW-1003">Cell membrane</keyword>
<sequence length="226" mass="23506">MNGALTVVIPTLNEAPALPALLALLARSALVGAVVISDGGSTDGTVAIAASHGAIVVAGGAGRGAQVSRGIAAAPSAWLLLLHADSLPQPGWDDAMSRCIASNRSGQAWYGRLRLASADPRARLIEYGAALRCALLRLPYGDQALLIHRDTLAAIGGMPTLPLMEDVALARRLGRAGLAPCDMIVMTDAAAYARDGWLRRSLRNLARLARFLAGADAVLLAAEYRR</sequence>
<evidence type="ECO:0000256" key="2">
    <source>
        <dbReference type="ARBA" id="ARBA00022475"/>
    </source>
</evidence>
<dbReference type="Gene3D" id="3.90.550.10">
    <property type="entry name" value="Spore Coat Polysaccharide Biosynthesis Protein SpsA, Chain A"/>
    <property type="match status" value="1"/>
</dbReference>
<dbReference type="InterPro" id="IPR029044">
    <property type="entry name" value="Nucleotide-diphossugar_trans"/>
</dbReference>
<evidence type="ECO:0000256" key="3">
    <source>
        <dbReference type="ARBA" id="ARBA00022676"/>
    </source>
</evidence>
<dbReference type="PANTHER" id="PTHR43646:SF2">
    <property type="entry name" value="GLYCOSYLTRANSFERASE 2-LIKE DOMAIN-CONTAINING PROTEIN"/>
    <property type="match status" value="1"/>
</dbReference>
<accession>A0A8G2FFB9</accession>
<gene>
    <name evidence="7" type="ORF">SAMN05421828_102152</name>
</gene>
<dbReference type="SUPFAM" id="SSF53448">
    <property type="entry name" value="Nucleotide-diphospho-sugar transferases"/>
    <property type="match status" value="1"/>
</dbReference>
<organism evidence="7 8">
    <name type="scientific">Acidiphilium rubrum</name>
    <dbReference type="NCBI Taxonomy" id="526"/>
    <lineage>
        <taxon>Bacteria</taxon>
        <taxon>Pseudomonadati</taxon>
        <taxon>Pseudomonadota</taxon>
        <taxon>Alphaproteobacteria</taxon>
        <taxon>Acetobacterales</taxon>
        <taxon>Acidocellaceae</taxon>
        <taxon>Acidiphilium</taxon>
    </lineage>
</organism>
<name>A0A8G2FFB9_ACIRU</name>
<evidence type="ECO:0000256" key="5">
    <source>
        <dbReference type="ARBA" id="ARBA00023136"/>
    </source>
</evidence>
<dbReference type="GO" id="GO:0016757">
    <property type="term" value="F:glycosyltransferase activity"/>
    <property type="evidence" value="ECO:0007669"/>
    <property type="project" value="UniProtKB-KW"/>
</dbReference>
<keyword evidence="5" id="KW-0472">Membrane</keyword>
<dbReference type="Pfam" id="PF00535">
    <property type="entry name" value="Glycos_transf_2"/>
    <property type="match status" value="1"/>
</dbReference>
<dbReference type="EMBL" id="FTNE01000002">
    <property type="protein sequence ID" value="SIQ19105.1"/>
    <property type="molecule type" value="Genomic_DNA"/>
</dbReference>
<evidence type="ECO:0000313" key="8">
    <source>
        <dbReference type="Proteomes" id="UP000186308"/>
    </source>
</evidence>
<keyword evidence="4 7" id="KW-0808">Transferase</keyword>
<evidence type="ECO:0000256" key="4">
    <source>
        <dbReference type="ARBA" id="ARBA00022679"/>
    </source>
</evidence>
<dbReference type="GO" id="GO:0005886">
    <property type="term" value="C:plasma membrane"/>
    <property type="evidence" value="ECO:0007669"/>
    <property type="project" value="UniProtKB-SubCell"/>
</dbReference>
<keyword evidence="8" id="KW-1185">Reference proteome</keyword>
<dbReference type="InterPro" id="IPR001173">
    <property type="entry name" value="Glyco_trans_2-like"/>
</dbReference>